<proteinExistence type="predicted"/>
<dbReference type="EMBL" id="LUGH01000137">
    <property type="protein sequence ID" value="OBZ88688.1"/>
    <property type="molecule type" value="Genomic_DNA"/>
</dbReference>
<dbReference type="OrthoDB" id="2288291at2759"/>
<dbReference type="InterPro" id="IPR036397">
    <property type="entry name" value="RNaseH_sf"/>
</dbReference>
<organism evidence="1 2">
    <name type="scientific">Choanephora cucurbitarum</name>
    <dbReference type="NCBI Taxonomy" id="101091"/>
    <lineage>
        <taxon>Eukaryota</taxon>
        <taxon>Fungi</taxon>
        <taxon>Fungi incertae sedis</taxon>
        <taxon>Mucoromycota</taxon>
        <taxon>Mucoromycotina</taxon>
        <taxon>Mucoromycetes</taxon>
        <taxon>Mucorales</taxon>
        <taxon>Mucorineae</taxon>
        <taxon>Choanephoraceae</taxon>
        <taxon>Choanephoroideae</taxon>
        <taxon>Choanephora</taxon>
    </lineage>
</organism>
<evidence type="ECO:0008006" key="3">
    <source>
        <dbReference type="Google" id="ProtNLM"/>
    </source>
</evidence>
<reference evidence="1 2" key="1">
    <citation type="submission" date="2016-03" db="EMBL/GenBank/DDBJ databases">
        <title>Choanephora cucurbitarum.</title>
        <authorList>
            <person name="Min B."/>
            <person name="Park H."/>
            <person name="Park J.-H."/>
            <person name="Shin H.-D."/>
            <person name="Choi I.-G."/>
        </authorList>
    </citation>
    <scope>NUCLEOTIDE SEQUENCE [LARGE SCALE GENOMIC DNA]</scope>
    <source>
        <strain evidence="1 2">KUS-F28377</strain>
    </source>
</reference>
<keyword evidence="2" id="KW-1185">Reference proteome</keyword>
<evidence type="ECO:0000313" key="1">
    <source>
        <dbReference type="EMBL" id="OBZ88688.1"/>
    </source>
</evidence>
<dbReference type="Gene3D" id="3.30.420.10">
    <property type="entry name" value="Ribonuclease H-like superfamily/Ribonuclease H"/>
    <property type="match status" value="1"/>
</dbReference>
<comment type="caution">
    <text evidence="1">The sequence shown here is derived from an EMBL/GenBank/DDBJ whole genome shotgun (WGS) entry which is preliminary data.</text>
</comment>
<dbReference type="InParanoid" id="A0A1C7NI47"/>
<sequence length="227" mass="25814">MGEEDRPLQSWYFVDFVTISSFLKIKLRKAVPSGRKASIEPQTNAVESLIEAFEGFSLKETAGGNFILHECNLTMKRVTLQPPSQNSPENLEARYKRTHEWTIISDINYLENCVSVDEAGFNINMKSPFARAIAAKDVIALEIREPLKPKKIKIAGDRKKRASADKMSKFLEMKGFYIVVDNAHIRTLQNITTMIEARGYKKICFLLCSLEFNPTENFWSITKGAVK</sequence>
<evidence type="ECO:0000313" key="2">
    <source>
        <dbReference type="Proteomes" id="UP000093000"/>
    </source>
</evidence>
<dbReference type="GO" id="GO:0003676">
    <property type="term" value="F:nucleic acid binding"/>
    <property type="evidence" value="ECO:0007669"/>
    <property type="project" value="InterPro"/>
</dbReference>
<gene>
    <name evidence="1" type="ORF">A0J61_03262</name>
</gene>
<accession>A0A1C7NI47</accession>
<dbReference type="AlphaFoldDB" id="A0A1C7NI47"/>
<name>A0A1C7NI47_9FUNG</name>
<dbReference type="Proteomes" id="UP000093000">
    <property type="component" value="Unassembled WGS sequence"/>
</dbReference>
<protein>
    <recommendedName>
        <fullName evidence="3">Tc1-like transposase DDE domain-containing protein</fullName>
    </recommendedName>
</protein>